<dbReference type="OrthoDB" id="1002496at2759"/>
<sequence>MCDYITKIKEVYDTLTACENAATKVEQIATILNGLPSEYDSFVIIITVSKEPYDLESVISGFMDFQSRLRDSLRVPLSINNAQFTVNNFDHSSGKGRGQYNNRLQCQLCGKLDHLVDWCFHCFDQNFAGVTAQAYSP</sequence>
<evidence type="ECO:0000313" key="1">
    <source>
        <dbReference type="EMBL" id="KAH1032551.1"/>
    </source>
</evidence>
<proteinExistence type="predicted"/>
<organism evidence="1 2">
    <name type="scientific">Gossypium stocksii</name>
    <dbReference type="NCBI Taxonomy" id="47602"/>
    <lineage>
        <taxon>Eukaryota</taxon>
        <taxon>Viridiplantae</taxon>
        <taxon>Streptophyta</taxon>
        <taxon>Embryophyta</taxon>
        <taxon>Tracheophyta</taxon>
        <taxon>Spermatophyta</taxon>
        <taxon>Magnoliopsida</taxon>
        <taxon>eudicotyledons</taxon>
        <taxon>Gunneridae</taxon>
        <taxon>Pentapetalae</taxon>
        <taxon>rosids</taxon>
        <taxon>malvids</taxon>
        <taxon>Malvales</taxon>
        <taxon>Malvaceae</taxon>
        <taxon>Malvoideae</taxon>
        <taxon>Gossypium</taxon>
    </lineage>
</organism>
<dbReference type="EMBL" id="JAIQCV010000013">
    <property type="protein sequence ID" value="KAH1032551.1"/>
    <property type="molecule type" value="Genomic_DNA"/>
</dbReference>
<accession>A0A9D3UA22</accession>
<gene>
    <name evidence="1" type="ORF">J1N35_044725</name>
</gene>
<dbReference type="AlphaFoldDB" id="A0A9D3UA22"/>
<reference evidence="1 2" key="1">
    <citation type="journal article" date="2021" name="Plant Biotechnol. J.">
        <title>Multi-omics assisted identification of the key and species-specific regulatory components of drought-tolerant mechanisms in Gossypium stocksii.</title>
        <authorList>
            <person name="Yu D."/>
            <person name="Ke L."/>
            <person name="Zhang D."/>
            <person name="Wu Y."/>
            <person name="Sun Y."/>
            <person name="Mei J."/>
            <person name="Sun J."/>
            <person name="Sun Y."/>
        </authorList>
    </citation>
    <scope>NUCLEOTIDE SEQUENCE [LARGE SCALE GENOMIC DNA]</scope>
    <source>
        <strain evidence="2">cv. E1</strain>
        <tissue evidence="1">Leaf</tissue>
    </source>
</reference>
<dbReference type="PANTHER" id="PTHR47481">
    <property type="match status" value="1"/>
</dbReference>
<dbReference type="Pfam" id="PF14223">
    <property type="entry name" value="Retrotran_gag_2"/>
    <property type="match status" value="1"/>
</dbReference>
<evidence type="ECO:0000313" key="2">
    <source>
        <dbReference type="Proteomes" id="UP000828251"/>
    </source>
</evidence>
<comment type="caution">
    <text evidence="1">The sequence shown here is derived from an EMBL/GenBank/DDBJ whole genome shotgun (WGS) entry which is preliminary data.</text>
</comment>
<dbReference type="Proteomes" id="UP000828251">
    <property type="component" value="Unassembled WGS sequence"/>
</dbReference>
<keyword evidence="2" id="KW-1185">Reference proteome</keyword>
<protein>
    <submittedName>
        <fullName evidence="1">Uncharacterized protein</fullName>
    </submittedName>
</protein>
<name>A0A9D3UA22_9ROSI</name>
<dbReference type="PANTHER" id="PTHR47481:SF22">
    <property type="entry name" value="RETROTRANSPOSON GAG DOMAIN-CONTAINING PROTEIN"/>
    <property type="match status" value="1"/>
</dbReference>